<evidence type="ECO:0000256" key="2">
    <source>
        <dbReference type="ARBA" id="ARBA00023125"/>
    </source>
</evidence>
<evidence type="ECO:0000313" key="7">
    <source>
        <dbReference type="Proteomes" id="UP000198929"/>
    </source>
</evidence>
<dbReference type="PANTHER" id="PTHR30055">
    <property type="entry name" value="HTH-TYPE TRANSCRIPTIONAL REGULATOR RUTR"/>
    <property type="match status" value="1"/>
</dbReference>
<dbReference type="InterPro" id="IPR050109">
    <property type="entry name" value="HTH-type_TetR-like_transc_reg"/>
</dbReference>
<sequence>MAQRAEQSRAVEKRESILRAATEILLAEGLREVTHRQVAARAGVPVGSIGYYYASREKLLMTCLTRMAEHRAIIAAEQLEQASPDDGDVLVARRLVDSLTAGRTQDLPGLIGVLIDGLREPGELPALMIELYAESMVSAEKILDASGVSRDAMDGILDTLMGTILRSRLETHDTHPSVVEAAAMVIARHR</sequence>
<dbReference type="GO" id="GO:0000976">
    <property type="term" value="F:transcription cis-regulatory region binding"/>
    <property type="evidence" value="ECO:0007669"/>
    <property type="project" value="TreeGrafter"/>
</dbReference>
<keyword evidence="2 4" id="KW-0238">DNA-binding</keyword>
<evidence type="ECO:0000256" key="1">
    <source>
        <dbReference type="ARBA" id="ARBA00023015"/>
    </source>
</evidence>
<accession>A0A1H9SS46</accession>
<dbReference type="PANTHER" id="PTHR30055:SF234">
    <property type="entry name" value="HTH-TYPE TRANSCRIPTIONAL REGULATOR BETI"/>
    <property type="match status" value="1"/>
</dbReference>
<dbReference type="InterPro" id="IPR001647">
    <property type="entry name" value="HTH_TetR"/>
</dbReference>
<dbReference type="Gene3D" id="1.10.357.10">
    <property type="entry name" value="Tetracycline Repressor, domain 2"/>
    <property type="match status" value="1"/>
</dbReference>
<name>A0A1H9SS46_9CORY</name>
<reference evidence="7" key="1">
    <citation type="submission" date="2016-10" db="EMBL/GenBank/DDBJ databases">
        <authorList>
            <person name="Varghese N."/>
            <person name="Submissions S."/>
        </authorList>
    </citation>
    <scope>NUCLEOTIDE SEQUENCE [LARGE SCALE GENOMIC DNA]</scope>
    <source>
        <strain evidence="7">DSM 20524</strain>
    </source>
</reference>
<evidence type="ECO:0000313" key="6">
    <source>
        <dbReference type="EMBL" id="SER87688.1"/>
    </source>
</evidence>
<dbReference type="GO" id="GO:0003700">
    <property type="term" value="F:DNA-binding transcription factor activity"/>
    <property type="evidence" value="ECO:0007669"/>
    <property type="project" value="TreeGrafter"/>
</dbReference>
<dbReference type="RefSeq" id="WP_157728343.1">
    <property type="nucleotide sequence ID" value="NZ_CP047199.1"/>
</dbReference>
<evidence type="ECO:0000256" key="3">
    <source>
        <dbReference type="ARBA" id="ARBA00023163"/>
    </source>
</evidence>
<dbReference type="InterPro" id="IPR009057">
    <property type="entry name" value="Homeodomain-like_sf"/>
</dbReference>
<dbReference type="STRING" id="1121357.SAMN05661109_01243"/>
<feature type="domain" description="HTH tetR-type" evidence="5">
    <location>
        <begin position="11"/>
        <end position="71"/>
    </location>
</feature>
<dbReference type="EMBL" id="FOGQ01000004">
    <property type="protein sequence ID" value="SER87688.1"/>
    <property type="molecule type" value="Genomic_DNA"/>
</dbReference>
<dbReference type="AlphaFoldDB" id="A0A1H9SS46"/>
<dbReference type="Pfam" id="PF00440">
    <property type="entry name" value="TetR_N"/>
    <property type="match status" value="1"/>
</dbReference>
<organism evidence="6 7">
    <name type="scientific">Corynebacterium cystitidis DSM 20524</name>
    <dbReference type="NCBI Taxonomy" id="1121357"/>
    <lineage>
        <taxon>Bacteria</taxon>
        <taxon>Bacillati</taxon>
        <taxon>Actinomycetota</taxon>
        <taxon>Actinomycetes</taxon>
        <taxon>Mycobacteriales</taxon>
        <taxon>Corynebacteriaceae</taxon>
        <taxon>Corynebacterium</taxon>
    </lineage>
</organism>
<dbReference type="PRINTS" id="PR00455">
    <property type="entry name" value="HTHTETR"/>
</dbReference>
<keyword evidence="3" id="KW-0804">Transcription</keyword>
<dbReference type="SUPFAM" id="SSF46689">
    <property type="entry name" value="Homeodomain-like"/>
    <property type="match status" value="1"/>
</dbReference>
<protein>
    <submittedName>
        <fullName evidence="6">Transcriptional regulator, TetR family</fullName>
    </submittedName>
</protein>
<keyword evidence="1" id="KW-0805">Transcription regulation</keyword>
<dbReference type="PROSITE" id="PS50977">
    <property type="entry name" value="HTH_TETR_2"/>
    <property type="match status" value="1"/>
</dbReference>
<dbReference type="Proteomes" id="UP000198929">
    <property type="component" value="Unassembled WGS sequence"/>
</dbReference>
<keyword evidence="7" id="KW-1185">Reference proteome</keyword>
<gene>
    <name evidence="6" type="ORF">SAMN05661109_01243</name>
</gene>
<proteinExistence type="predicted"/>
<feature type="DNA-binding region" description="H-T-H motif" evidence="4">
    <location>
        <begin position="34"/>
        <end position="53"/>
    </location>
</feature>
<evidence type="ECO:0000256" key="4">
    <source>
        <dbReference type="PROSITE-ProRule" id="PRU00335"/>
    </source>
</evidence>
<evidence type="ECO:0000259" key="5">
    <source>
        <dbReference type="PROSITE" id="PS50977"/>
    </source>
</evidence>